<evidence type="ECO:0000256" key="7">
    <source>
        <dbReference type="ARBA" id="ARBA00053401"/>
    </source>
</evidence>
<dbReference type="Pfam" id="PF01025">
    <property type="entry name" value="GrpE"/>
    <property type="match status" value="1"/>
</dbReference>
<evidence type="ECO:0000256" key="5">
    <source>
        <dbReference type="ARBA" id="ARBA00023016"/>
    </source>
</evidence>
<dbReference type="SUPFAM" id="SSF51064">
    <property type="entry name" value="Head domain of nucleotide exchange factor GrpE"/>
    <property type="match status" value="1"/>
</dbReference>
<evidence type="ECO:0000313" key="16">
    <source>
        <dbReference type="Proteomes" id="UP000095209"/>
    </source>
</evidence>
<dbReference type="CDD" id="cd00446">
    <property type="entry name" value="GrpE"/>
    <property type="match status" value="1"/>
</dbReference>
<dbReference type="GO" id="GO:0005737">
    <property type="term" value="C:cytoplasm"/>
    <property type="evidence" value="ECO:0007669"/>
    <property type="project" value="UniProtKB-SubCell"/>
</dbReference>
<name>A0A1E5LHY5_9BACI</name>
<evidence type="ECO:0000256" key="9">
    <source>
        <dbReference type="ARBA" id="ARBA00076414"/>
    </source>
</evidence>
<dbReference type="GO" id="GO:0051087">
    <property type="term" value="F:protein-folding chaperone binding"/>
    <property type="evidence" value="ECO:0007669"/>
    <property type="project" value="InterPro"/>
</dbReference>
<comment type="similarity">
    <text evidence="2 10 12">Belongs to the GrpE family.</text>
</comment>
<evidence type="ECO:0000256" key="11">
    <source>
        <dbReference type="RuleBase" id="RU000639"/>
    </source>
</evidence>
<evidence type="ECO:0000256" key="8">
    <source>
        <dbReference type="ARBA" id="ARBA00072274"/>
    </source>
</evidence>
<comment type="subcellular location">
    <subcellularLocation>
        <location evidence="1 10">Cytoplasm</location>
    </subcellularLocation>
</comment>
<dbReference type="PROSITE" id="PS01071">
    <property type="entry name" value="GRPE"/>
    <property type="match status" value="1"/>
</dbReference>
<dbReference type="STRING" id="1305675.BFG57_11660"/>
<feature type="compositionally biased region" description="Basic and acidic residues" evidence="14">
    <location>
        <begin position="1"/>
        <end position="10"/>
    </location>
</feature>
<evidence type="ECO:0000256" key="14">
    <source>
        <dbReference type="SAM" id="MobiDB-lite"/>
    </source>
</evidence>
<dbReference type="PANTHER" id="PTHR21237">
    <property type="entry name" value="GRPE PROTEIN"/>
    <property type="match status" value="1"/>
</dbReference>
<evidence type="ECO:0000256" key="6">
    <source>
        <dbReference type="ARBA" id="ARBA00023186"/>
    </source>
</evidence>
<sequence length="192" mass="21958">MAEEKMHTEEVQQDIDSESVAVEDVDAEVESVDNELDNELALKQAQLDEVQGKYDELNNRFLRVQADMDNLRRRVSKEREADRKYRAQSVIEEILPAIDNFGRALAVDPNKDGNESLLKGMEMVYRQLLDGLKKEGLEEIEAVGAEFDPHLHQAVMQVEDDNYGANIVVEELQKGYKLNDRVIRPSMVKVNQ</sequence>
<feature type="coiled-coil region" evidence="13">
    <location>
        <begin position="40"/>
        <end position="74"/>
    </location>
</feature>
<comment type="function">
    <text evidence="7 10 11">Participates actively in the response to hyperosmotic and heat shock by preventing the aggregation of stress-denatured proteins, in association with DnaK and GrpE. It is the nucleotide exchange factor for DnaK and may function as a thermosensor. Unfolded proteins bind initially to DnaJ; upon interaction with the DnaJ-bound protein, DnaK hydrolyzes its bound ATP, resulting in the formation of a stable complex. GrpE releases ADP from DnaK; ATP binding to DnaK triggers the release of the substrate protein, thus completing the reaction cycle. Several rounds of ATP-dependent interactions between DnaJ, DnaK and GrpE are required for fully efficient folding.</text>
</comment>
<dbReference type="Proteomes" id="UP000095209">
    <property type="component" value="Unassembled WGS sequence"/>
</dbReference>
<dbReference type="InterPro" id="IPR013805">
    <property type="entry name" value="GrpE_CC"/>
</dbReference>
<evidence type="ECO:0000256" key="4">
    <source>
        <dbReference type="ARBA" id="ARBA00022490"/>
    </source>
</evidence>
<dbReference type="EMBL" id="MJEH01000010">
    <property type="protein sequence ID" value="OEH93690.1"/>
    <property type="molecule type" value="Genomic_DNA"/>
</dbReference>
<dbReference type="GO" id="GO:0000774">
    <property type="term" value="F:adenyl-nucleotide exchange factor activity"/>
    <property type="evidence" value="ECO:0007669"/>
    <property type="project" value="InterPro"/>
</dbReference>
<dbReference type="Gene3D" id="2.30.22.10">
    <property type="entry name" value="Head domain of nucleotide exchange factor GrpE"/>
    <property type="match status" value="1"/>
</dbReference>
<reference evidence="15 16" key="1">
    <citation type="submission" date="2016-08" db="EMBL/GenBank/DDBJ databases">
        <title>Genome of Bacillus solimangrovi GH2-4.</title>
        <authorList>
            <person name="Lim S."/>
            <person name="Kim B.-C."/>
        </authorList>
    </citation>
    <scope>NUCLEOTIDE SEQUENCE [LARGE SCALE GENOMIC DNA]</scope>
    <source>
        <strain evidence="15 16">GH2-4</strain>
    </source>
</reference>
<feature type="compositionally biased region" description="Acidic residues" evidence="14">
    <location>
        <begin position="11"/>
        <end position="22"/>
    </location>
</feature>
<comment type="caution">
    <text evidence="15">The sequence shown here is derived from an EMBL/GenBank/DDBJ whole genome shotgun (WGS) entry which is preliminary data.</text>
</comment>
<keyword evidence="5 10" id="KW-0346">Stress response</keyword>
<dbReference type="InterPro" id="IPR009012">
    <property type="entry name" value="GrpE_head"/>
</dbReference>
<dbReference type="Gene3D" id="3.90.20.20">
    <property type="match status" value="1"/>
</dbReference>
<dbReference type="GO" id="GO:0051082">
    <property type="term" value="F:unfolded protein binding"/>
    <property type="evidence" value="ECO:0007669"/>
    <property type="project" value="TreeGrafter"/>
</dbReference>
<dbReference type="SUPFAM" id="SSF58014">
    <property type="entry name" value="Coiled-coil domain of nucleotide exchange factor GrpE"/>
    <property type="match status" value="1"/>
</dbReference>
<dbReference type="NCBIfam" id="NF010738">
    <property type="entry name" value="PRK14140.1"/>
    <property type="match status" value="1"/>
</dbReference>
<evidence type="ECO:0000256" key="13">
    <source>
        <dbReference type="SAM" id="Coils"/>
    </source>
</evidence>
<dbReference type="RefSeq" id="WP_069716265.1">
    <property type="nucleotide sequence ID" value="NZ_MJEH01000010.1"/>
</dbReference>
<dbReference type="PANTHER" id="PTHR21237:SF23">
    <property type="entry name" value="GRPE PROTEIN HOMOLOG, MITOCHONDRIAL"/>
    <property type="match status" value="1"/>
</dbReference>
<comment type="subunit">
    <text evidence="3 10">Homodimer.</text>
</comment>
<proteinExistence type="inferred from homology"/>
<dbReference type="GO" id="GO:0006457">
    <property type="term" value="P:protein folding"/>
    <property type="evidence" value="ECO:0007669"/>
    <property type="project" value="InterPro"/>
</dbReference>
<evidence type="ECO:0000256" key="10">
    <source>
        <dbReference type="HAMAP-Rule" id="MF_01151"/>
    </source>
</evidence>
<evidence type="ECO:0000256" key="3">
    <source>
        <dbReference type="ARBA" id="ARBA00011738"/>
    </source>
</evidence>
<dbReference type="OrthoDB" id="9812586at2"/>
<dbReference type="FunFam" id="2.30.22.10:FF:000001">
    <property type="entry name" value="Protein GrpE"/>
    <property type="match status" value="1"/>
</dbReference>
<dbReference type="GO" id="GO:0042803">
    <property type="term" value="F:protein homodimerization activity"/>
    <property type="evidence" value="ECO:0007669"/>
    <property type="project" value="InterPro"/>
</dbReference>
<evidence type="ECO:0000313" key="15">
    <source>
        <dbReference type="EMBL" id="OEH93690.1"/>
    </source>
</evidence>
<organism evidence="15 16">
    <name type="scientific">Bacillus solimangrovi</name>
    <dbReference type="NCBI Taxonomy" id="1305675"/>
    <lineage>
        <taxon>Bacteria</taxon>
        <taxon>Bacillati</taxon>
        <taxon>Bacillota</taxon>
        <taxon>Bacilli</taxon>
        <taxon>Bacillales</taxon>
        <taxon>Bacillaceae</taxon>
        <taxon>Bacillus</taxon>
    </lineage>
</organism>
<dbReference type="AlphaFoldDB" id="A0A1E5LHY5"/>
<dbReference type="InterPro" id="IPR000740">
    <property type="entry name" value="GrpE"/>
</dbReference>
<evidence type="ECO:0000256" key="1">
    <source>
        <dbReference type="ARBA" id="ARBA00004496"/>
    </source>
</evidence>
<dbReference type="HAMAP" id="MF_01151">
    <property type="entry name" value="GrpE"/>
    <property type="match status" value="1"/>
</dbReference>
<keyword evidence="4 10" id="KW-0963">Cytoplasm</keyword>
<evidence type="ECO:0000256" key="12">
    <source>
        <dbReference type="RuleBase" id="RU004478"/>
    </source>
</evidence>
<accession>A0A1E5LHY5</accession>
<protein>
    <recommendedName>
        <fullName evidence="8 10">Protein GrpE</fullName>
    </recommendedName>
    <alternativeName>
        <fullName evidence="9 10">HSP-70 cofactor</fullName>
    </alternativeName>
</protein>
<keyword evidence="6 10" id="KW-0143">Chaperone</keyword>
<keyword evidence="16" id="KW-1185">Reference proteome</keyword>
<evidence type="ECO:0000256" key="2">
    <source>
        <dbReference type="ARBA" id="ARBA00009054"/>
    </source>
</evidence>
<gene>
    <name evidence="10" type="primary">grpE</name>
    <name evidence="15" type="ORF">BFG57_11660</name>
</gene>
<dbReference type="PRINTS" id="PR00773">
    <property type="entry name" value="GRPEPROTEIN"/>
</dbReference>
<feature type="region of interest" description="Disordered" evidence="14">
    <location>
        <begin position="1"/>
        <end position="22"/>
    </location>
</feature>
<keyword evidence="13" id="KW-0175">Coiled coil</keyword>